<dbReference type="InterPro" id="IPR000305">
    <property type="entry name" value="GIY-YIG_endonuc"/>
</dbReference>
<dbReference type="EMBL" id="MWQY01000013">
    <property type="protein sequence ID" value="ORC34501.1"/>
    <property type="molecule type" value="Genomic_DNA"/>
</dbReference>
<dbReference type="InterPro" id="IPR041465">
    <property type="entry name" value="SfsA_N"/>
</dbReference>
<keyword evidence="4" id="KW-1185">Reference proteome</keyword>
<feature type="domain" description="GIY-YIG" evidence="2">
    <location>
        <begin position="258"/>
        <end position="355"/>
    </location>
</feature>
<reference evidence="3 4" key="1">
    <citation type="submission" date="2017-03" db="EMBL/GenBank/DDBJ databases">
        <title>Draft Genome sequence of Marispirochaeta sp. strain JC444.</title>
        <authorList>
            <person name="Shivani Y."/>
            <person name="Subhash Y."/>
            <person name="Sasikala C."/>
            <person name="Ramana C."/>
        </authorList>
    </citation>
    <scope>NUCLEOTIDE SEQUENCE [LARGE SCALE GENOMIC DNA]</scope>
    <source>
        <strain evidence="3 4">JC444</strain>
    </source>
</reference>
<name>A0A1Y1RWK3_9SPIO</name>
<dbReference type="Gene3D" id="3.40.1350.60">
    <property type="match status" value="1"/>
</dbReference>
<dbReference type="GO" id="GO:0003677">
    <property type="term" value="F:DNA binding"/>
    <property type="evidence" value="ECO:0007669"/>
    <property type="project" value="InterPro"/>
</dbReference>
<dbReference type="HAMAP" id="MF_00095">
    <property type="entry name" value="SfsA"/>
    <property type="match status" value="1"/>
</dbReference>
<evidence type="ECO:0000313" key="3">
    <source>
        <dbReference type="EMBL" id="ORC34501.1"/>
    </source>
</evidence>
<dbReference type="NCBIfam" id="TIGR00230">
    <property type="entry name" value="sfsA"/>
    <property type="match status" value="1"/>
</dbReference>
<dbReference type="Proteomes" id="UP000192343">
    <property type="component" value="Unassembled WGS sequence"/>
</dbReference>
<dbReference type="CDD" id="cd10441">
    <property type="entry name" value="GIY-YIG_COG1833"/>
    <property type="match status" value="1"/>
</dbReference>
<sequence length="382" mass="42732">MNKIQLFRPSLRGEFLHRPNRFTIIARTESGEIRAHCPNPGRMRELLVPGRECFFEHHAGKNRKTAYSLAAVNYNGTIVPLFSAGANRIARELIMPGLFPEAYEIRPEFTFGQSRFDFLIRSPGCETLVEVKSCSLVEEGIAMFPDAPTIRGTRHVRELASIAAAGTYAALVLFVIANPSARKLVPGIHTDPAFSIAVLESRGVVEFRAASIDCSVRGEAVLAKPEIPVDTGPCTAAKEDSGVYLLSLRLDYPRTLEIGALGKLKFEKGTYVYAGSALKNLEKRTARHLRRRKRLHWHIDYLVKEADYLEVFPVRSTRTDLECRLARDVAQIAESSITGFGCSDCRCPSHLYRLDAEGEKSLLPLLLHYRHSLALEKENDEH</sequence>
<accession>A0A1Y1RWK3</accession>
<dbReference type="OrthoDB" id="9802365at2"/>
<comment type="caution">
    <text evidence="3">The sequence shown here is derived from an EMBL/GenBank/DDBJ whole genome shotgun (WGS) entry which is preliminary data.</text>
</comment>
<gene>
    <name evidence="1" type="primary">sfsA</name>
    <name evidence="3" type="ORF">B4O97_12740</name>
</gene>
<dbReference type="InterPro" id="IPR040452">
    <property type="entry name" value="SfsA_C"/>
</dbReference>
<dbReference type="RefSeq" id="WP_083051353.1">
    <property type="nucleotide sequence ID" value="NZ_MWQY01000013.1"/>
</dbReference>
<dbReference type="Gene3D" id="2.40.50.580">
    <property type="match status" value="1"/>
</dbReference>
<comment type="similarity">
    <text evidence="1">Belongs to the SfsA family.</text>
</comment>
<dbReference type="Pfam" id="PF01986">
    <property type="entry name" value="DUF123"/>
    <property type="match status" value="1"/>
</dbReference>
<dbReference type="CDD" id="cd22359">
    <property type="entry name" value="SfsA-like_bacterial"/>
    <property type="match status" value="1"/>
</dbReference>
<protein>
    <recommendedName>
        <fullName evidence="1">Sugar fermentation stimulation protein homolog</fullName>
    </recommendedName>
</protein>
<dbReference type="InterPro" id="IPR005224">
    <property type="entry name" value="SfsA"/>
</dbReference>
<dbReference type="Pfam" id="PF17746">
    <property type="entry name" value="SfsA_N"/>
    <property type="match status" value="1"/>
</dbReference>
<dbReference type="PANTHER" id="PTHR30545:SF2">
    <property type="entry name" value="SUGAR FERMENTATION STIMULATION PROTEIN A"/>
    <property type="match status" value="1"/>
</dbReference>
<dbReference type="STRING" id="1963862.B4O97_12740"/>
<dbReference type="AlphaFoldDB" id="A0A1Y1RWK3"/>
<evidence type="ECO:0000259" key="2">
    <source>
        <dbReference type="SMART" id="SM00465"/>
    </source>
</evidence>
<proteinExistence type="inferred from homology"/>
<dbReference type="Pfam" id="PF03749">
    <property type="entry name" value="SfsA"/>
    <property type="match status" value="1"/>
</dbReference>
<dbReference type="InterPro" id="IPR002837">
    <property type="entry name" value="DUF123"/>
</dbReference>
<evidence type="ECO:0000313" key="4">
    <source>
        <dbReference type="Proteomes" id="UP000192343"/>
    </source>
</evidence>
<dbReference type="PANTHER" id="PTHR30545">
    <property type="entry name" value="SUGAR FERMENTATION STIMULATION PROTEIN A"/>
    <property type="match status" value="1"/>
</dbReference>
<dbReference type="SMART" id="SM00465">
    <property type="entry name" value="GIYc"/>
    <property type="match status" value="1"/>
</dbReference>
<organism evidence="3 4">
    <name type="scientific">Marispirochaeta aestuarii</name>
    <dbReference type="NCBI Taxonomy" id="1963862"/>
    <lineage>
        <taxon>Bacteria</taxon>
        <taxon>Pseudomonadati</taxon>
        <taxon>Spirochaetota</taxon>
        <taxon>Spirochaetia</taxon>
        <taxon>Spirochaetales</taxon>
        <taxon>Spirochaetaceae</taxon>
        <taxon>Marispirochaeta</taxon>
    </lineage>
</organism>
<evidence type="ECO:0000256" key="1">
    <source>
        <dbReference type="HAMAP-Rule" id="MF_00095"/>
    </source>
</evidence>